<dbReference type="AlphaFoldDB" id="A0AAD6YE21"/>
<dbReference type="EMBL" id="JARJCW010000025">
    <property type="protein sequence ID" value="KAJ7211585.1"/>
    <property type="molecule type" value="Genomic_DNA"/>
</dbReference>
<feature type="region of interest" description="Disordered" evidence="1">
    <location>
        <begin position="100"/>
        <end position="119"/>
    </location>
</feature>
<proteinExistence type="predicted"/>
<gene>
    <name evidence="2" type="ORF">GGX14DRAFT_393907</name>
</gene>
<feature type="compositionally biased region" description="Low complexity" evidence="1">
    <location>
        <begin position="36"/>
        <end position="50"/>
    </location>
</feature>
<feature type="compositionally biased region" description="Low complexity" evidence="1">
    <location>
        <begin position="103"/>
        <end position="119"/>
    </location>
</feature>
<dbReference type="Proteomes" id="UP001219525">
    <property type="component" value="Unassembled WGS sequence"/>
</dbReference>
<keyword evidence="3" id="KW-1185">Reference proteome</keyword>
<organism evidence="2 3">
    <name type="scientific">Mycena pura</name>
    <dbReference type="NCBI Taxonomy" id="153505"/>
    <lineage>
        <taxon>Eukaryota</taxon>
        <taxon>Fungi</taxon>
        <taxon>Dikarya</taxon>
        <taxon>Basidiomycota</taxon>
        <taxon>Agaricomycotina</taxon>
        <taxon>Agaricomycetes</taxon>
        <taxon>Agaricomycetidae</taxon>
        <taxon>Agaricales</taxon>
        <taxon>Marasmiineae</taxon>
        <taxon>Mycenaceae</taxon>
        <taxon>Mycena</taxon>
    </lineage>
</organism>
<evidence type="ECO:0000313" key="3">
    <source>
        <dbReference type="Proteomes" id="UP001219525"/>
    </source>
</evidence>
<name>A0AAD6YE21_9AGAR</name>
<evidence type="ECO:0000256" key="1">
    <source>
        <dbReference type="SAM" id="MobiDB-lite"/>
    </source>
</evidence>
<protein>
    <submittedName>
        <fullName evidence="2">Uncharacterized protein</fullName>
    </submittedName>
</protein>
<sequence>MKTIPEVTGVLLAYWDSVWKKEVEKESAGVTNALMTSTSGVPNSSGGSPNKKCTNCGKRRHASASCYALNGGREGQGPDWYIPPVGKEPRQSFIDAFKAKKGTPTAATTSTPPSATTPPVVAFTSPMPTYALFANEADVADDPRKVLPF</sequence>
<reference evidence="2" key="1">
    <citation type="submission" date="2023-03" db="EMBL/GenBank/DDBJ databases">
        <title>Massive genome expansion in bonnet fungi (Mycena s.s.) driven by repeated elements and novel gene families across ecological guilds.</title>
        <authorList>
            <consortium name="Lawrence Berkeley National Laboratory"/>
            <person name="Harder C.B."/>
            <person name="Miyauchi S."/>
            <person name="Viragh M."/>
            <person name="Kuo A."/>
            <person name="Thoen E."/>
            <person name="Andreopoulos B."/>
            <person name="Lu D."/>
            <person name="Skrede I."/>
            <person name="Drula E."/>
            <person name="Henrissat B."/>
            <person name="Morin E."/>
            <person name="Kohler A."/>
            <person name="Barry K."/>
            <person name="LaButti K."/>
            <person name="Morin E."/>
            <person name="Salamov A."/>
            <person name="Lipzen A."/>
            <person name="Mereny Z."/>
            <person name="Hegedus B."/>
            <person name="Baldrian P."/>
            <person name="Stursova M."/>
            <person name="Weitz H."/>
            <person name="Taylor A."/>
            <person name="Grigoriev I.V."/>
            <person name="Nagy L.G."/>
            <person name="Martin F."/>
            <person name="Kauserud H."/>
        </authorList>
    </citation>
    <scope>NUCLEOTIDE SEQUENCE</scope>
    <source>
        <strain evidence="2">9144</strain>
    </source>
</reference>
<accession>A0AAD6YE21</accession>
<feature type="region of interest" description="Disordered" evidence="1">
    <location>
        <begin position="36"/>
        <end position="56"/>
    </location>
</feature>
<evidence type="ECO:0000313" key="2">
    <source>
        <dbReference type="EMBL" id="KAJ7211585.1"/>
    </source>
</evidence>
<comment type="caution">
    <text evidence="2">The sequence shown here is derived from an EMBL/GenBank/DDBJ whole genome shotgun (WGS) entry which is preliminary data.</text>
</comment>